<dbReference type="OMA" id="CDEYYGE"/>
<evidence type="ECO:0000256" key="3">
    <source>
        <dbReference type="ARBA" id="ARBA00022475"/>
    </source>
</evidence>
<evidence type="ECO:0000313" key="12">
    <source>
        <dbReference type="Proteomes" id="UP000887565"/>
    </source>
</evidence>
<evidence type="ECO:0000256" key="6">
    <source>
        <dbReference type="ARBA" id="ARBA00022737"/>
    </source>
</evidence>
<accession>A0A915ITG9</accession>
<keyword evidence="4" id="KW-0109">Calcium transport</keyword>
<keyword evidence="11" id="KW-1133">Transmembrane helix</keyword>
<dbReference type="PROSITE" id="PS50297">
    <property type="entry name" value="ANK_REP_REGION"/>
    <property type="match status" value="1"/>
</dbReference>
<organism evidence="12 13">
    <name type="scientific">Romanomermis culicivorax</name>
    <name type="common">Nematode worm</name>
    <dbReference type="NCBI Taxonomy" id="13658"/>
    <lineage>
        <taxon>Eukaryota</taxon>
        <taxon>Metazoa</taxon>
        <taxon>Ecdysozoa</taxon>
        <taxon>Nematoda</taxon>
        <taxon>Enoplea</taxon>
        <taxon>Dorylaimia</taxon>
        <taxon>Mermithida</taxon>
        <taxon>Mermithoidea</taxon>
        <taxon>Mermithidae</taxon>
        <taxon>Romanomermis</taxon>
    </lineage>
</organism>
<keyword evidence="2" id="KW-0813">Transport</keyword>
<keyword evidence="3" id="KW-1003">Cell membrane</keyword>
<keyword evidence="10" id="KW-0040">ANK repeat</keyword>
<dbReference type="InterPro" id="IPR036770">
    <property type="entry name" value="Ankyrin_rpt-contain_sf"/>
</dbReference>
<dbReference type="InterPro" id="IPR002110">
    <property type="entry name" value="Ankyrin_rpt"/>
</dbReference>
<dbReference type="GO" id="GO:0005886">
    <property type="term" value="C:plasma membrane"/>
    <property type="evidence" value="ECO:0007669"/>
    <property type="project" value="UniProtKB-SubCell"/>
</dbReference>
<feature type="transmembrane region" description="Helical" evidence="11">
    <location>
        <begin position="548"/>
        <end position="571"/>
    </location>
</feature>
<protein>
    <submittedName>
        <fullName evidence="13">Uncharacterized protein</fullName>
    </submittedName>
</protein>
<evidence type="ECO:0000256" key="8">
    <source>
        <dbReference type="ARBA" id="ARBA00023065"/>
    </source>
</evidence>
<keyword evidence="9" id="KW-0407">Ion channel</keyword>
<proteinExistence type="predicted"/>
<dbReference type="Gene3D" id="1.25.40.20">
    <property type="entry name" value="Ankyrin repeat-containing domain"/>
    <property type="match status" value="1"/>
</dbReference>
<feature type="repeat" description="ANK" evidence="10">
    <location>
        <begin position="174"/>
        <end position="206"/>
    </location>
</feature>
<keyword evidence="5" id="KW-0107">Calcium channel</keyword>
<feature type="transmembrane region" description="Helical" evidence="11">
    <location>
        <begin position="617"/>
        <end position="639"/>
    </location>
</feature>
<evidence type="ECO:0000256" key="9">
    <source>
        <dbReference type="ARBA" id="ARBA00023303"/>
    </source>
</evidence>
<evidence type="ECO:0000256" key="5">
    <source>
        <dbReference type="ARBA" id="ARBA00022673"/>
    </source>
</evidence>
<reference evidence="13" key="1">
    <citation type="submission" date="2022-11" db="UniProtKB">
        <authorList>
            <consortium name="WormBaseParasite"/>
        </authorList>
    </citation>
    <scope>IDENTIFICATION</scope>
</reference>
<evidence type="ECO:0000256" key="11">
    <source>
        <dbReference type="SAM" id="Phobius"/>
    </source>
</evidence>
<keyword evidence="12" id="KW-1185">Reference proteome</keyword>
<dbReference type="SMART" id="SM00248">
    <property type="entry name" value="ANK"/>
    <property type="match status" value="5"/>
</dbReference>
<name>A0A915ITG9_ROMCU</name>
<dbReference type="Proteomes" id="UP000887565">
    <property type="component" value="Unplaced"/>
</dbReference>
<evidence type="ECO:0000256" key="1">
    <source>
        <dbReference type="ARBA" id="ARBA00004651"/>
    </source>
</evidence>
<evidence type="ECO:0000256" key="4">
    <source>
        <dbReference type="ARBA" id="ARBA00022568"/>
    </source>
</evidence>
<comment type="subcellular location">
    <subcellularLocation>
        <location evidence="1">Cell membrane</location>
        <topology evidence="1">Multi-pass membrane protein</topology>
    </subcellularLocation>
</comment>
<feature type="transmembrane region" description="Helical" evidence="11">
    <location>
        <begin position="577"/>
        <end position="605"/>
    </location>
</feature>
<dbReference type="WBParaSite" id="nRc.2.0.1.t17338-RA">
    <property type="protein sequence ID" value="nRc.2.0.1.t17338-RA"/>
    <property type="gene ID" value="nRc.2.0.1.g17338"/>
</dbReference>
<sequence>MGNTESSSSAKNSKLYQLVDYKGGGELVPWMKFGLSSGDYNIFDSLLEVKVSNCMYGGGKGKLGPKNTLKMLDGGGKNAKGGSKYKETCWDLDKRGAMGETLLHICLLHGTTIHNEIAKRLIQTYPKLINDIYLSEDYYDCLSHKKKDLLRSHKNKSFLESSAKSLQSITNFFKGQTALHQAIVNEDAGMVRFLLRCGADIHARCYGSFFCPDDQRASRTDSLEHEAVDVNPNTNYLGQTYWGEYPLFFAACTRQMECFRLLRANKADPNARDTNGNTVLHLMVIHSYPDVFDLAYRLGAKLHIANNLNLTPLTLAAKLGRKIMFDHVLTIESDVLWTYGGVTCAAYPLQYIDTIQEKTGEINKLSALSLIVYESPIWNLPLIHFVKDFETTQHLDLLDGLIEDLLQQKWEAFAKKKLLQQLTLFLLYYSCLFLAFVYRPTSSGDFYYKLGRDRGIINQTGYSKHWQDKIFDNDALGFIAENYSELLDRNRCYLRDEYYQNIYDLARSALECVVVLGAMGYLINIGFQIKRLTWKVYIKSLSAFPAKCLLNISFFLILLMVPLRFGCVTWMENAVAVVTLIMTTCHFLFFLRATKFVGPFVLMFYKMIAGDVLRFNLLFITFELTVSIMLINLLIASMARTYDEISLTQKEWKRQWAKVILMLEQTCNPKERLLALLKYSRPIGTDKTKRAFVVRKRHTEEEKIDDLKEKMAARIQYNNVKKILQRKRNNPEESASHLVDNVSQMQKKVYVRTFYFLLNQQDEIASNLSHWIKDEFDPNSSSGCRECSKFLFYQTPFLQQY</sequence>
<feature type="repeat" description="ANK" evidence="10">
    <location>
        <begin position="275"/>
        <end position="307"/>
    </location>
</feature>
<dbReference type="GO" id="GO:0098703">
    <property type="term" value="P:calcium ion import across plasma membrane"/>
    <property type="evidence" value="ECO:0007669"/>
    <property type="project" value="TreeGrafter"/>
</dbReference>
<dbReference type="PANTHER" id="PTHR10582:SF28">
    <property type="entry name" value="NANCHUNG, ISOFORM B"/>
    <property type="match status" value="1"/>
</dbReference>
<dbReference type="PANTHER" id="PTHR10582">
    <property type="entry name" value="TRANSIENT RECEPTOR POTENTIAL ION CHANNEL PROTEIN"/>
    <property type="match status" value="1"/>
</dbReference>
<dbReference type="Pfam" id="PF00023">
    <property type="entry name" value="Ank"/>
    <property type="match status" value="2"/>
</dbReference>
<evidence type="ECO:0000256" key="7">
    <source>
        <dbReference type="ARBA" id="ARBA00022837"/>
    </source>
</evidence>
<evidence type="ECO:0000313" key="13">
    <source>
        <dbReference type="WBParaSite" id="nRc.2.0.1.t17338-RA"/>
    </source>
</evidence>
<dbReference type="AlphaFoldDB" id="A0A915ITG9"/>
<feature type="transmembrane region" description="Helical" evidence="11">
    <location>
        <begin position="418"/>
        <end position="438"/>
    </location>
</feature>
<feature type="transmembrane region" description="Helical" evidence="11">
    <location>
        <begin position="508"/>
        <end position="527"/>
    </location>
</feature>
<keyword evidence="8" id="KW-0406">Ion transport</keyword>
<evidence type="ECO:0000256" key="2">
    <source>
        <dbReference type="ARBA" id="ARBA00022448"/>
    </source>
</evidence>
<dbReference type="SUPFAM" id="SSF48403">
    <property type="entry name" value="Ankyrin repeat"/>
    <property type="match status" value="1"/>
</dbReference>
<keyword evidence="11" id="KW-0812">Transmembrane</keyword>
<keyword evidence="6" id="KW-0677">Repeat</keyword>
<dbReference type="InterPro" id="IPR024862">
    <property type="entry name" value="TRPV"/>
</dbReference>
<keyword evidence="11" id="KW-0472">Membrane</keyword>
<dbReference type="PROSITE" id="PS50088">
    <property type="entry name" value="ANK_REPEAT"/>
    <property type="match status" value="2"/>
</dbReference>
<dbReference type="GO" id="GO:0005262">
    <property type="term" value="F:calcium channel activity"/>
    <property type="evidence" value="ECO:0007669"/>
    <property type="project" value="UniProtKB-KW"/>
</dbReference>
<evidence type="ECO:0000256" key="10">
    <source>
        <dbReference type="PROSITE-ProRule" id="PRU00023"/>
    </source>
</evidence>
<keyword evidence="7" id="KW-0106">Calcium</keyword>